<reference evidence="1 2" key="1">
    <citation type="submission" date="2019-08" db="EMBL/GenBank/DDBJ databases">
        <title>The draft genome of Lelliottia nimipressuralis strain CICC 24156.</title>
        <authorList>
            <person name="Wu W."/>
            <person name="Feng Y."/>
            <person name="Zong Z."/>
        </authorList>
    </citation>
    <scope>NUCLEOTIDE SEQUENCE [LARGE SCALE GENOMIC DNA]</scope>
    <source>
        <strain evidence="1 2">CICC 24156</strain>
    </source>
</reference>
<protein>
    <submittedName>
        <fullName evidence="1">Uncharacterized protein</fullName>
    </submittedName>
</protein>
<dbReference type="EMBL" id="VTFR01000007">
    <property type="protein sequence ID" value="TYT32017.1"/>
    <property type="molecule type" value="Genomic_DNA"/>
</dbReference>
<proteinExistence type="predicted"/>
<accession>A0ABY3P0H7</accession>
<keyword evidence="2" id="KW-1185">Reference proteome</keyword>
<organism evidence="1 2">
    <name type="scientific">Lelliottia nimipressuralis</name>
    <dbReference type="NCBI Taxonomy" id="69220"/>
    <lineage>
        <taxon>Bacteria</taxon>
        <taxon>Pseudomonadati</taxon>
        <taxon>Pseudomonadota</taxon>
        <taxon>Gammaproteobacteria</taxon>
        <taxon>Enterobacterales</taxon>
        <taxon>Enterobacteriaceae</taxon>
        <taxon>Lelliottia</taxon>
    </lineage>
</organism>
<dbReference type="Proteomes" id="UP000323910">
    <property type="component" value="Unassembled WGS sequence"/>
</dbReference>
<evidence type="ECO:0000313" key="2">
    <source>
        <dbReference type="Proteomes" id="UP000323910"/>
    </source>
</evidence>
<comment type="caution">
    <text evidence="1">The sequence shown here is derived from an EMBL/GenBank/DDBJ whole genome shotgun (WGS) entry which is preliminary data.</text>
</comment>
<gene>
    <name evidence="1" type="ORF">FZO59_15945</name>
</gene>
<name>A0ABY3P0H7_9ENTR</name>
<sequence>MNQYLSPFCEIFGDIIKRYGFNVTAFDNDTIIMAGRGYQLVFVIWREAVEISYCVIKNDTEVVTYNVRDFIITYMTDADRTISEITFTADQNEVYKRNIYSLNHFANALKNHFPDMLEGRMDWLELFEKSEWYREPRVENRKA</sequence>
<evidence type="ECO:0000313" key="1">
    <source>
        <dbReference type="EMBL" id="TYT32017.1"/>
    </source>
</evidence>
<dbReference type="RefSeq" id="WP_129035806.1">
    <property type="nucleotide sequence ID" value="NZ_SDDX01000020.1"/>
</dbReference>